<dbReference type="NCBIfam" id="TIGR01630">
    <property type="entry name" value="psiM2_ORF9"/>
    <property type="match status" value="1"/>
</dbReference>
<dbReference type="Pfam" id="PF17289">
    <property type="entry name" value="Terminase_6C"/>
    <property type="match status" value="1"/>
</dbReference>
<organism evidence="3 4">
    <name type="scientific">Tumebacillus flagellatus</name>
    <dbReference type="NCBI Taxonomy" id="1157490"/>
    <lineage>
        <taxon>Bacteria</taxon>
        <taxon>Bacillati</taxon>
        <taxon>Bacillota</taxon>
        <taxon>Bacilli</taxon>
        <taxon>Bacillales</taxon>
        <taxon>Alicyclobacillaceae</taxon>
        <taxon>Tumebacillus</taxon>
    </lineage>
</organism>
<evidence type="ECO:0000313" key="4">
    <source>
        <dbReference type="Proteomes" id="UP000027931"/>
    </source>
</evidence>
<dbReference type="RefSeq" id="WP_238546167.1">
    <property type="nucleotide sequence ID" value="NZ_JMIR01000049.1"/>
</dbReference>
<protein>
    <recommendedName>
        <fullName evidence="2">Terminase large subunit gp17-like C-terminal domain-containing protein</fullName>
    </recommendedName>
</protein>
<dbReference type="InterPro" id="IPR035421">
    <property type="entry name" value="Terminase_6C"/>
</dbReference>
<sequence length="476" mass="52865">MSNLPARLPSTEAIEQEWARRRLPRFLAYESAGNWKTARHLELLCTKLEAVERGDIRRLMIFMPPRHGKSEVTSKKFPAWYLGRNPDKEVIISSYSADLAYDFSRISRDTLAEWGPKLWEVDVAEGNEGVKAWGIEGTRGGLKAAGVGGPLTGRGAHVAIIDDPIKNWEEAQSKVIRDKVFEWYRSVLRTRLAPGGAVVLVLTRWHEDDLAGRLLKMAESGEGEEWEVISLPAIAEENDALGREVDQPLWPERFPPEEYAQMKKAVGSHIWVALYQQRPSPADGSILKRGWWKFYKAPPARFEEVVQSWDCTFKDSDSSDYVVGQVWGKVGADKYLLDQVRARMSFPETLNAIRSLTAKWPAARAKLVEDKANGPAIIATLSREIPGIIAVNPDGGKVVRASAVSPDIEAGNVFLPDPTTAPWVHDFIEECAAFPNGAHDDQVDAMSQALNRLSGKRKVAAHGVVVGKSAAAEIQW</sequence>
<dbReference type="AlphaFoldDB" id="A0A074M4X0"/>
<dbReference type="Pfam" id="PF03237">
    <property type="entry name" value="Terminase_6N"/>
    <property type="match status" value="1"/>
</dbReference>
<comment type="caution">
    <text evidence="3">The sequence shown here is derived from an EMBL/GenBank/DDBJ whole genome shotgun (WGS) entry which is preliminary data.</text>
</comment>
<evidence type="ECO:0000313" key="3">
    <source>
        <dbReference type="EMBL" id="KEO81047.1"/>
    </source>
</evidence>
<dbReference type="EMBL" id="JMIR01000049">
    <property type="protein sequence ID" value="KEO81047.1"/>
    <property type="molecule type" value="Genomic_DNA"/>
</dbReference>
<accession>A0A074M4X0</accession>
<dbReference type="eggNOG" id="COG5362">
    <property type="taxonomic scope" value="Bacteria"/>
</dbReference>
<evidence type="ECO:0000256" key="1">
    <source>
        <dbReference type="ARBA" id="ARBA00022612"/>
    </source>
</evidence>
<name>A0A074M4X0_9BACL</name>
<keyword evidence="4" id="KW-1185">Reference proteome</keyword>
<feature type="domain" description="Terminase large subunit gp17-like C-terminal" evidence="2">
    <location>
        <begin position="308"/>
        <end position="452"/>
    </location>
</feature>
<keyword evidence="1" id="KW-1188">Viral release from host cell</keyword>
<reference evidence="3 4" key="1">
    <citation type="journal article" date="2013" name="Int. J. Syst. Evol. Microbiol.">
        <title>Tumebacillus flagellatus sp. nov., an alpha-amylase/pullulanase-producing bacterium isolated from cassava wastewater.</title>
        <authorList>
            <person name="Wang Q."/>
            <person name="Xie N."/>
            <person name="Qin Y."/>
            <person name="Shen N."/>
            <person name="Zhu J."/>
            <person name="Mi H."/>
            <person name="Huang R."/>
        </authorList>
    </citation>
    <scope>NUCLEOTIDE SEQUENCE [LARGE SCALE GENOMIC DNA]</scope>
    <source>
        <strain evidence="3 4">GST4</strain>
    </source>
</reference>
<dbReference type="InterPro" id="IPR006517">
    <property type="entry name" value="Phage_terminase_lsu-like_C"/>
</dbReference>
<dbReference type="Gene3D" id="3.30.420.240">
    <property type="match status" value="1"/>
</dbReference>
<gene>
    <name evidence="3" type="ORF">EL26_22985</name>
</gene>
<proteinExistence type="predicted"/>
<evidence type="ECO:0000259" key="2">
    <source>
        <dbReference type="Pfam" id="PF17289"/>
    </source>
</evidence>
<dbReference type="Proteomes" id="UP000027931">
    <property type="component" value="Unassembled WGS sequence"/>
</dbReference>
<dbReference type="STRING" id="1157490.EL26_22985"/>
<dbReference type="eggNOG" id="COG5410">
    <property type="taxonomic scope" value="Bacteria"/>
</dbReference>